<sequence length="30" mass="3477">KDHVGKIETAAKFYNKKWGFLNRAVAQVKE</sequence>
<dbReference type="EMBL" id="CAJOBA010095612">
    <property type="protein sequence ID" value="CAF4501978.1"/>
    <property type="molecule type" value="Genomic_DNA"/>
</dbReference>
<proteinExistence type="predicted"/>
<protein>
    <submittedName>
        <fullName evidence="2">Uncharacterized protein</fullName>
    </submittedName>
</protein>
<evidence type="ECO:0000313" key="2">
    <source>
        <dbReference type="EMBL" id="CAF4501978.1"/>
    </source>
</evidence>
<comment type="caution">
    <text evidence="2">The sequence shown here is derived from an EMBL/GenBank/DDBJ whole genome shotgun (WGS) entry which is preliminary data.</text>
</comment>
<accession>A0A8S2XM53</accession>
<reference evidence="2" key="1">
    <citation type="submission" date="2021-02" db="EMBL/GenBank/DDBJ databases">
        <authorList>
            <person name="Nowell W R."/>
        </authorList>
    </citation>
    <scope>NUCLEOTIDE SEQUENCE</scope>
</reference>
<dbReference type="AlphaFoldDB" id="A0A8S2XM53"/>
<organism evidence="2 3">
    <name type="scientific">Didymodactylos carnosus</name>
    <dbReference type="NCBI Taxonomy" id="1234261"/>
    <lineage>
        <taxon>Eukaryota</taxon>
        <taxon>Metazoa</taxon>
        <taxon>Spiralia</taxon>
        <taxon>Gnathifera</taxon>
        <taxon>Rotifera</taxon>
        <taxon>Eurotatoria</taxon>
        <taxon>Bdelloidea</taxon>
        <taxon>Philodinida</taxon>
        <taxon>Philodinidae</taxon>
        <taxon>Didymodactylos</taxon>
    </lineage>
</organism>
<evidence type="ECO:0000313" key="3">
    <source>
        <dbReference type="Proteomes" id="UP000682733"/>
    </source>
</evidence>
<gene>
    <name evidence="1" type="ORF">OVA965_LOCUS44909</name>
    <name evidence="2" type="ORF">TMI583_LOCUS47991</name>
</gene>
<dbReference type="EMBL" id="CAJNOK010066833">
    <property type="protein sequence ID" value="CAF1652794.1"/>
    <property type="molecule type" value="Genomic_DNA"/>
</dbReference>
<dbReference type="Proteomes" id="UP000682733">
    <property type="component" value="Unassembled WGS sequence"/>
</dbReference>
<feature type="non-terminal residue" evidence="2">
    <location>
        <position position="1"/>
    </location>
</feature>
<name>A0A8S2XM53_9BILA</name>
<evidence type="ECO:0000313" key="1">
    <source>
        <dbReference type="EMBL" id="CAF1652794.1"/>
    </source>
</evidence>
<dbReference type="Proteomes" id="UP000677228">
    <property type="component" value="Unassembled WGS sequence"/>
</dbReference>